<dbReference type="Proteomes" id="UP000033070">
    <property type="component" value="Chromosome"/>
</dbReference>
<dbReference type="InterPro" id="IPR002123">
    <property type="entry name" value="Plipid/glycerol_acylTrfase"/>
</dbReference>
<keyword evidence="4" id="KW-0443">Lipid metabolism</keyword>
<evidence type="ECO:0000259" key="7">
    <source>
        <dbReference type="SMART" id="SM00563"/>
    </source>
</evidence>
<dbReference type="SMART" id="SM00563">
    <property type="entry name" value="PlsC"/>
    <property type="match status" value="1"/>
</dbReference>
<dbReference type="PANTHER" id="PTHR10434:SF64">
    <property type="entry name" value="1-ACYL-SN-GLYCEROL-3-PHOSPHATE ACYLTRANSFERASE-RELATED"/>
    <property type="match status" value="1"/>
</dbReference>
<dbReference type="KEGG" id="fam:OYT1_ch2024"/>
<accession>A0A2Z6GDN5</accession>
<keyword evidence="5 8" id="KW-0012">Acyltransferase</keyword>
<evidence type="ECO:0000256" key="5">
    <source>
        <dbReference type="ARBA" id="ARBA00023315"/>
    </source>
</evidence>
<dbReference type="SUPFAM" id="SSF69593">
    <property type="entry name" value="Glycerol-3-phosphate (1)-acyltransferase"/>
    <property type="match status" value="1"/>
</dbReference>
<keyword evidence="2" id="KW-0444">Lipid biosynthesis</keyword>
<evidence type="ECO:0000256" key="4">
    <source>
        <dbReference type="ARBA" id="ARBA00023098"/>
    </source>
</evidence>
<dbReference type="Pfam" id="PF01553">
    <property type="entry name" value="Acyltransferase"/>
    <property type="match status" value="1"/>
</dbReference>
<evidence type="ECO:0000256" key="2">
    <source>
        <dbReference type="ARBA" id="ARBA00022516"/>
    </source>
</evidence>
<dbReference type="GO" id="GO:0006654">
    <property type="term" value="P:phosphatidic acid biosynthetic process"/>
    <property type="evidence" value="ECO:0007669"/>
    <property type="project" value="TreeGrafter"/>
</dbReference>
<feature type="domain" description="Phospholipid/glycerol acyltransferase" evidence="7">
    <location>
        <begin position="73"/>
        <end position="185"/>
    </location>
</feature>
<dbReference type="EMBL" id="AP018738">
    <property type="protein sequence ID" value="BBE51550.1"/>
    <property type="molecule type" value="Genomic_DNA"/>
</dbReference>
<sequence length="292" mass="32906">MHTVRPTLLVSIFRLLRFVIHLAYGTLLGSLFPFLKRSQQRRVLRRWSRELLDILNVQLNMCGYVQHGVRPVGLLVANHVSWLDVVAMNAAVPNCFVAKSELRDWPLIGWLCQRARTLFIERNDRRDTLRINQQVTELLNAGNCVTIFPEGTTTGGHAPHYFHSSLLQSAIDSRTDIHPIALRYHDSQGELAHTADFVGDMSFARSLWNVLTNPALHVTLTRLPSISSANEHRRSLARAAHSAISLALAHPQLAFHPLADTSTCWVETEPAYPSFYALMLPGNLNVAEQEPR</sequence>
<evidence type="ECO:0000256" key="1">
    <source>
        <dbReference type="ARBA" id="ARBA00005189"/>
    </source>
</evidence>
<dbReference type="RefSeq" id="WP_062626212.1">
    <property type="nucleotide sequence ID" value="NZ_AP018738.1"/>
</dbReference>
<evidence type="ECO:0000313" key="8">
    <source>
        <dbReference type="EMBL" id="BBE51550.1"/>
    </source>
</evidence>
<keyword evidence="6" id="KW-0472">Membrane</keyword>
<dbReference type="OrthoDB" id="9806880at2"/>
<organism evidence="8 9">
    <name type="scientific">Ferriphaselus amnicola</name>
    <dbReference type="NCBI Taxonomy" id="1188319"/>
    <lineage>
        <taxon>Bacteria</taxon>
        <taxon>Pseudomonadati</taxon>
        <taxon>Pseudomonadota</taxon>
        <taxon>Betaproteobacteria</taxon>
        <taxon>Nitrosomonadales</taxon>
        <taxon>Gallionellaceae</taxon>
        <taxon>Ferriphaselus</taxon>
    </lineage>
</organism>
<proteinExistence type="predicted"/>
<dbReference type="STRING" id="1188319.OYT1_01015"/>
<name>A0A2Z6GDN5_9PROT</name>
<feature type="transmembrane region" description="Helical" evidence="6">
    <location>
        <begin position="12"/>
        <end position="35"/>
    </location>
</feature>
<comment type="pathway">
    <text evidence="1">Lipid metabolism.</text>
</comment>
<reference evidence="8 9" key="1">
    <citation type="submission" date="2018-06" db="EMBL/GenBank/DDBJ databases">
        <title>OYT1 Genome Sequencing.</title>
        <authorList>
            <person name="Kato S."/>
            <person name="Itoh T."/>
            <person name="Ohkuma M."/>
        </authorList>
    </citation>
    <scope>NUCLEOTIDE SEQUENCE [LARGE SCALE GENOMIC DNA]</scope>
    <source>
        <strain evidence="8 9">OYT1</strain>
    </source>
</reference>
<keyword evidence="3 8" id="KW-0808">Transferase</keyword>
<keyword evidence="6" id="KW-0812">Transmembrane</keyword>
<dbReference type="AlphaFoldDB" id="A0A2Z6GDN5"/>
<protein>
    <submittedName>
        <fullName evidence="8">Acyltransferase</fullName>
    </submittedName>
</protein>
<evidence type="ECO:0000256" key="3">
    <source>
        <dbReference type="ARBA" id="ARBA00022679"/>
    </source>
</evidence>
<keyword evidence="9" id="KW-1185">Reference proteome</keyword>
<dbReference type="CDD" id="cd07989">
    <property type="entry name" value="LPLAT_AGPAT-like"/>
    <property type="match status" value="1"/>
</dbReference>
<gene>
    <name evidence="8" type="ORF">OYT1_ch2024</name>
</gene>
<keyword evidence="6" id="KW-1133">Transmembrane helix</keyword>
<dbReference type="GO" id="GO:0003841">
    <property type="term" value="F:1-acylglycerol-3-phosphate O-acyltransferase activity"/>
    <property type="evidence" value="ECO:0007669"/>
    <property type="project" value="TreeGrafter"/>
</dbReference>
<evidence type="ECO:0000256" key="6">
    <source>
        <dbReference type="SAM" id="Phobius"/>
    </source>
</evidence>
<evidence type="ECO:0000313" key="9">
    <source>
        <dbReference type="Proteomes" id="UP000033070"/>
    </source>
</evidence>
<dbReference type="PANTHER" id="PTHR10434">
    <property type="entry name" value="1-ACYL-SN-GLYCEROL-3-PHOSPHATE ACYLTRANSFERASE"/>
    <property type="match status" value="1"/>
</dbReference>